<dbReference type="VEuPathDB" id="TriTrypDB:ADEAN_000661100"/>
<dbReference type="InterPro" id="IPR035959">
    <property type="entry name" value="RutC-like_sf"/>
</dbReference>
<dbReference type="Proteomes" id="UP000515908">
    <property type="component" value="Chromosome 13"/>
</dbReference>
<accession>S9WVC1</accession>
<dbReference type="OrthoDB" id="309640at2759"/>
<evidence type="ECO:0000313" key="2">
    <source>
        <dbReference type="EMBL" id="CAD2219118.1"/>
    </source>
</evidence>
<dbReference type="PANTHER" id="PTHR43760:SF1">
    <property type="entry name" value="ENDORIBONUCLEASE L-PSP_CHORISMATE MUTASE-LIKE DOMAIN-CONTAINING PROTEIN"/>
    <property type="match status" value="1"/>
</dbReference>
<dbReference type="CDD" id="cd02199">
    <property type="entry name" value="YjgF_YER057c_UK114_like_1"/>
    <property type="match status" value="1"/>
</dbReference>
<organism evidence="2 3">
    <name type="scientific">Angomonas deanei</name>
    <dbReference type="NCBI Taxonomy" id="59799"/>
    <lineage>
        <taxon>Eukaryota</taxon>
        <taxon>Discoba</taxon>
        <taxon>Euglenozoa</taxon>
        <taxon>Kinetoplastea</taxon>
        <taxon>Metakinetoplastina</taxon>
        <taxon>Trypanosomatida</taxon>
        <taxon>Trypanosomatidae</taxon>
        <taxon>Strigomonadinae</taxon>
        <taxon>Angomonas</taxon>
    </lineage>
</organism>
<gene>
    <name evidence="2" type="ORF">ADEAN_000661100</name>
</gene>
<sequence length="155" mass="16240">MSIAENIAKLGLTLPTVAAPAANYLPYQFSNGHLYLSGQLPKDSEGHMTVGQLGAKVSVEEGKKAARVCGINMIGAINAAVNGDWSRVKKIVKITCFVSSSPDFSEQHVVANGCSDLLVEVFGKDIGCHARCAVGMAQLPLNASVEIDAIVEVSP</sequence>
<evidence type="ECO:0000259" key="1">
    <source>
        <dbReference type="Pfam" id="PF14588"/>
    </source>
</evidence>
<keyword evidence="3" id="KW-1185">Reference proteome</keyword>
<reference evidence="2 3" key="1">
    <citation type="submission" date="2020-08" db="EMBL/GenBank/DDBJ databases">
        <authorList>
            <person name="Newling K."/>
            <person name="Davey J."/>
            <person name="Forrester S."/>
        </authorList>
    </citation>
    <scope>NUCLEOTIDE SEQUENCE [LARGE SCALE GENOMIC DNA]</scope>
    <source>
        <strain evidence="3">Crithidia deanei Carvalho (ATCC PRA-265)</strain>
    </source>
</reference>
<dbReference type="PANTHER" id="PTHR43760">
    <property type="entry name" value="ENDORIBONUCLEASE-RELATED"/>
    <property type="match status" value="1"/>
</dbReference>
<dbReference type="EMBL" id="LR877157">
    <property type="protein sequence ID" value="CAD2219118.1"/>
    <property type="molecule type" value="Genomic_DNA"/>
</dbReference>
<dbReference type="Gene3D" id="3.30.1330.40">
    <property type="entry name" value="RutC-like"/>
    <property type="match status" value="1"/>
</dbReference>
<evidence type="ECO:0000313" key="3">
    <source>
        <dbReference type="Proteomes" id="UP000515908"/>
    </source>
</evidence>
<dbReference type="Pfam" id="PF14588">
    <property type="entry name" value="YjgF_endoribonc"/>
    <property type="match status" value="1"/>
</dbReference>
<name>S9WVC1_9TRYP</name>
<dbReference type="InterPro" id="IPR013813">
    <property type="entry name" value="Endoribo_LPSP/chorism_mut-like"/>
</dbReference>
<protein>
    <submittedName>
        <fullName evidence="2">YjgF/chorismate_mutase-like, putative endoribonuclease/Endoribonuclease L-PSP, putative</fullName>
    </submittedName>
</protein>
<proteinExistence type="predicted"/>
<feature type="domain" description="Endoribonuclease L-PSP/chorismate mutase-like" evidence="1">
    <location>
        <begin position="9"/>
        <end position="145"/>
    </location>
</feature>
<dbReference type="SUPFAM" id="SSF55298">
    <property type="entry name" value="YjgF-like"/>
    <property type="match status" value="1"/>
</dbReference>
<dbReference type="AlphaFoldDB" id="S9WVC1"/>